<gene>
    <name evidence="2" type="ORF">BGW36DRAFT_169975</name>
</gene>
<dbReference type="InterPro" id="IPR011009">
    <property type="entry name" value="Kinase-like_dom_sf"/>
</dbReference>
<dbReference type="PROSITE" id="PS50011">
    <property type="entry name" value="PROTEIN_KINASE_DOM"/>
    <property type="match status" value="1"/>
</dbReference>
<dbReference type="PANTHER" id="PTHR24359:SF1">
    <property type="entry name" value="INHIBITOR OF NUCLEAR FACTOR KAPPA-B KINASE EPSILON SUBUNIT HOMOLOG 1-RELATED"/>
    <property type="match status" value="1"/>
</dbReference>
<dbReference type="CDD" id="cd00180">
    <property type="entry name" value="PKc"/>
    <property type="match status" value="1"/>
</dbReference>
<dbReference type="GO" id="GO:0004674">
    <property type="term" value="F:protein serine/threonine kinase activity"/>
    <property type="evidence" value="ECO:0007669"/>
    <property type="project" value="TreeGrafter"/>
</dbReference>
<dbReference type="PANTHER" id="PTHR24359">
    <property type="entry name" value="SERINE/THREONINE-PROTEIN KINASE SBK1"/>
    <property type="match status" value="1"/>
</dbReference>
<dbReference type="Proteomes" id="UP001201262">
    <property type="component" value="Unassembled WGS sequence"/>
</dbReference>
<protein>
    <recommendedName>
        <fullName evidence="1">Protein kinase domain-containing protein</fullName>
    </recommendedName>
</protein>
<evidence type="ECO:0000259" key="1">
    <source>
        <dbReference type="PROSITE" id="PS50011"/>
    </source>
</evidence>
<dbReference type="AlphaFoldDB" id="A0AAD4KV44"/>
<dbReference type="SUPFAM" id="SSF56112">
    <property type="entry name" value="Protein kinase-like (PK-like)"/>
    <property type="match status" value="1"/>
</dbReference>
<name>A0AAD4KV44_9EURO</name>
<keyword evidence="3" id="KW-1185">Reference proteome</keyword>
<dbReference type="GeneID" id="70239933"/>
<accession>A0AAD4KV44</accession>
<dbReference type="Gene3D" id="1.10.510.10">
    <property type="entry name" value="Transferase(Phosphotransferase) domain 1"/>
    <property type="match status" value="1"/>
</dbReference>
<sequence length="953" mass="109550">MAADTYDNLCHEIYGRLYSQLERRDEERYRFAPKGTVKGVLHPDILMRFFQSLLLPGQTAMDQFNLTENDLVVRVDERKLYDYLAILIFGACRIQAARTFTIALVAVHEWPVVSSRGEKFHYLPTDRKELLELFHDDVTVDKFCIAQPCFCPVVIRKRMEVSIKNLEAQRLPYLEEQLLSQGSFGTVYKVKIAKGHFYNPRDRTANLNHEELARKDYRISPEFRAQEEREIMEKILNSSSHKCRNILYNYGSLDISPTTYSLFMPLAICDLKAYMTEYHRTKPNTTMEKAKIIQSAKGLAGALNFLHNEMKTADMEELVCYHMDLKPSNILIFREESNNETNYVWKLSDFGMARVKIRHRDHNSMKEKDFNSVFIPRPKPHEPSSSLTISRHGEGTYLAPESVSSRPSMNRESDVWSLGCVISVVFAYLEEGGDGVTRYQDARVNHPHADGYDRFFLRNTNFTPLKVHPVISKWHSFLIERAEQRHPEEGAVVKFMLRYLESSVFEVKQTKRHGVKEVESMLLETYKKYNKLERDDPDPGRRPVPPSPKLWHRIRPRSARSADRQVDVWNLSPLEPFKGCQISPNGTYVAYWTDIKISLYTSHSVSLQNQNLVKPAAEYSLESEYMNCIWKEIALTQRYLVASTTGANFQCYIFDLEAGRSVDPSLNYWYKVSLFHPEISKLAISPDSKALACVLRDKEEGENKSSLFLAPMSELIRIGKKLQEPPIDETSSSELSSGDSRMSNSDPWSLGKLDWPATNITHFSFSTTEEIYMVVRPELTVRSIEHRISILYLNLPTRKLYPLDIRSLLDTNIAAALFTTFAPFRQQAATCAVVTREKQLYIRNIIENDPSAAIEKKIKNYRVLRLIMGWRDEKILALGTPSASHKMFLLEMTVPRSENDSVSVTELTQIPGLSYDDEFIEMLSDESGEKYVLIAALAGAKQSTIYKVHLPGV</sequence>
<dbReference type="InterPro" id="IPR000719">
    <property type="entry name" value="Prot_kinase_dom"/>
</dbReference>
<dbReference type="PROSITE" id="PS00108">
    <property type="entry name" value="PROTEIN_KINASE_ST"/>
    <property type="match status" value="1"/>
</dbReference>
<feature type="domain" description="Protein kinase" evidence="1">
    <location>
        <begin position="173"/>
        <end position="505"/>
    </location>
</feature>
<evidence type="ECO:0000313" key="3">
    <source>
        <dbReference type="Proteomes" id="UP001201262"/>
    </source>
</evidence>
<organism evidence="2 3">
    <name type="scientific">Talaromyces proteolyticus</name>
    <dbReference type="NCBI Taxonomy" id="1131652"/>
    <lineage>
        <taxon>Eukaryota</taxon>
        <taxon>Fungi</taxon>
        <taxon>Dikarya</taxon>
        <taxon>Ascomycota</taxon>
        <taxon>Pezizomycotina</taxon>
        <taxon>Eurotiomycetes</taxon>
        <taxon>Eurotiomycetidae</taxon>
        <taxon>Eurotiales</taxon>
        <taxon>Trichocomaceae</taxon>
        <taxon>Talaromyces</taxon>
        <taxon>Talaromyces sect. Bacilispori</taxon>
    </lineage>
</organism>
<reference evidence="2" key="1">
    <citation type="submission" date="2021-12" db="EMBL/GenBank/DDBJ databases">
        <title>Convergent genome expansion in fungi linked to evolution of root-endophyte symbiosis.</title>
        <authorList>
            <consortium name="DOE Joint Genome Institute"/>
            <person name="Ke Y.-H."/>
            <person name="Bonito G."/>
            <person name="Liao H.-L."/>
            <person name="Looney B."/>
            <person name="Rojas-Flechas A."/>
            <person name="Nash J."/>
            <person name="Hameed K."/>
            <person name="Schadt C."/>
            <person name="Martin F."/>
            <person name="Crous P.W."/>
            <person name="Miettinen O."/>
            <person name="Magnuson J.K."/>
            <person name="Labbe J."/>
            <person name="Jacobson D."/>
            <person name="Doktycz M.J."/>
            <person name="Veneault-Fourrey C."/>
            <person name="Kuo A."/>
            <person name="Mondo S."/>
            <person name="Calhoun S."/>
            <person name="Riley R."/>
            <person name="Ohm R."/>
            <person name="LaButti K."/>
            <person name="Andreopoulos B."/>
            <person name="Pangilinan J."/>
            <person name="Nolan M."/>
            <person name="Tritt A."/>
            <person name="Clum A."/>
            <person name="Lipzen A."/>
            <person name="Daum C."/>
            <person name="Barry K."/>
            <person name="Grigoriev I.V."/>
            <person name="Vilgalys R."/>
        </authorList>
    </citation>
    <scope>NUCLEOTIDE SEQUENCE</scope>
    <source>
        <strain evidence="2">PMI_201</strain>
    </source>
</reference>
<dbReference type="InterPro" id="IPR008271">
    <property type="entry name" value="Ser/Thr_kinase_AS"/>
</dbReference>
<dbReference type="RefSeq" id="XP_046072301.1">
    <property type="nucleotide sequence ID" value="XM_046209646.1"/>
</dbReference>
<comment type="caution">
    <text evidence="2">The sequence shown here is derived from an EMBL/GenBank/DDBJ whole genome shotgun (WGS) entry which is preliminary data.</text>
</comment>
<dbReference type="GO" id="GO:0005524">
    <property type="term" value="F:ATP binding"/>
    <property type="evidence" value="ECO:0007669"/>
    <property type="project" value="InterPro"/>
</dbReference>
<dbReference type="SMART" id="SM00220">
    <property type="entry name" value="S_TKc"/>
    <property type="match status" value="1"/>
</dbReference>
<dbReference type="SUPFAM" id="SSF82171">
    <property type="entry name" value="DPP6 N-terminal domain-like"/>
    <property type="match status" value="1"/>
</dbReference>
<dbReference type="EMBL" id="JAJTJA010000006">
    <property type="protein sequence ID" value="KAH8697600.1"/>
    <property type="molecule type" value="Genomic_DNA"/>
</dbReference>
<dbReference type="Pfam" id="PF00069">
    <property type="entry name" value="Pkinase"/>
    <property type="match status" value="1"/>
</dbReference>
<evidence type="ECO:0000313" key="2">
    <source>
        <dbReference type="EMBL" id="KAH8697600.1"/>
    </source>
</evidence>
<proteinExistence type="predicted"/>